<keyword evidence="1" id="KW-0732">Signal</keyword>
<comment type="caution">
    <text evidence="2">The sequence shown here is derived from an EMBL/GenBank/DDBJ whole genome shotgun (WGS) entry which is preliminary data.</text>
</comment>
<evidence type="ECO:0000256" key="1">
    <source>
        <dbReference type="SAM" id="SignalP"/>
    </source>
</evidence>
<name>A0A388T967_TERA1</name>
<dbReference type="InterPro" id="IPR013783">
    <property type="entry name" value="Ig-like_fold"/>
</dbReference>
<dbReference type="SUPFAM" id="SSF75005">
    <property type="entry name" value="Arabinanase/levansucrase/invertase"/>
    <property type="match status" value="1"/>
</dbReference>
<feature type="non-terminal residue" evidence="2">
    <location>
        <position position="997"/>
    </location>
</feature>
<gene>
    <name evidence="2" type="ORF">NO1_0376</name>
</gene>
<dbReference type="AlphaFoldDB" id="A0A388T967"/>
<accession>A0A388T967</accession>
<keyword evidence="3" id="KW-1185">Reference proteome</keyword>
<evidence type="ECO:0000313" key="2">
    <source>
        <dbReference type="EMBL" id="GBR72919.1"/>
    </source>
</evidence>
<feature type="chain" id="PRO_5017414614" evidence="1">
    <location>
        <begin position="21"/>
        <end position="997"/>
    </location>
</feature>
<sequence length="997" mass="107055">MRAISKYIFTAALFLQIALAANVPVAASVQSFSGFNSFGSNFEADGGHKLARSASGKLHAVFVNFSGSGSSKNYKLIRAYSAGLGFTTNVITENSGTSAFLHNPALAVSGEDVYMVYVDSKSGTDRRLSILKYTADGSNLQSTAITINNSLPWYYLDIALDKDDYIYVAATYAIEQKVRIFRSNSPGNISSFTEEKCSGADFNTTRAYLPKLAVDESGNVYLAYELRSTDAADSPKRIAVHKRGKIVTSTFWASAVEVSPNFRAQHPDIVFHDGRLHMVYSEQPNSINDNSNLRYRIYNADLTNVLSDDIVLSAKKIYSPRLSFSGNTPLIQYVDSADGSAHLVKMTARDASGSWLAPQTLADAPNAVYAHSVADIANDLPDVLWYNTTDQKVYFAAKTETPDLVAPLNGGVTINGGETLTKNPVLQLTLSASDAGSGLASVNISETPALSAVWRTYAASVEYTLSDQTRNQAKTLYVWYRDKAGNISEVSTRSIYLTDAGGSGGKVKINNDAPYTNTRNVTLTFNNNHAWAYDMRVSDDSTVKWVSKNTTLAWDLSSGDGTKTVSVEYRNMAGNVTWSGTSDTIYLDTATPDITSATSSLVSSKNSPVFTWTAADNPKNNYASGVSTYNIYWGGNSSGAAPTAAKVSPNSNYAPSSLSTQGTYYLRVQPVDRAGNTGNWVTAAEYVYDNTAPEQAAVTINNGAVYTATSNVKLAFKAADSVSGVVSMNISNTSAKNSWLNYTAASNYSWLLTGADGLKTVYVWFRDKAGNETLVTDNIYLDTTKPAGTLTINGGETLTKNSTLYLTLSASTDTVSMNISEINSLSANWLAFSSTHTYKLIDTATGNHTIYIWYRDAAGNTSNVISDSIMLSDQGGSGGAVKINNDAPYTNTRNVTLTFSGNHALAYDMRVSDDSTAKWVSKNTTLAWDLSSGDGTKTVYVEYRNMAGNVTWSGTSDTIYLDTALPSGSVASVAGGVEYGGNTYVDLVNGGVSLNLV</sequence>
<feature type="signal peptide" evidence="1">
    <location>
        <begin position="1"/>
        <end position="20"/>
    </location>
</feature>
<reference evidence="2 3" key="1">
    <citation type="journal article" date="2019" name="ISME J.">
        <title>Genome analyses of uncultured TG2/ZB3 bacteria in 'Margulisbacteria' specifically attached to ectosymbiotic spirochetes of protists in the termite gut.</title>
        <authorList>
            <person name="Utami Y.D."/>
            <person name="Kuwahara H."/>
            <person name="Igai K."/>
            <person name="Murakami T."/>
            <person name="Sugaya K."/>
            <person name="Morikawa T."/>
            <person name="Nagura Y."/>
            <person name="Yuki M."/>
            <person name="Deevong P."/>
            <person name="Inoue T."/>
            <person name="Kihara K."/>
            <person name="Lo N."/>
            <person name="Yamada A."/>
            <person name="Ohkuma M."/>
            <person name="Hongoh Y."/>
        </authorList>
    </citation>
    <scope>NUCLEOTIDE SEQUENCE [LARGE SCALE GENOMIC DNA]</scope>
    <source>
        <strain evidence="2">NkOx7-01</strain>
    </source>
</reference>
<dbReference type="Gene3D" id="2.60.40.10">
    <property type="entry name" value="Immunoglobulins"/>
    <property type="match status" value="1"/>
</dbReference>
<protein>
    <submittedName>
        <fullName evidence="2">Phage tail protein</fullName>
    </submittedName>
</protein>
<organism evidence="2 3">
    <name type="scientific">Termititenax aidoneus</name>
    <dbReference type="NCBI Taxonomy" id="2218524"/>
    <lineage>
        <taxon>Bacteria</taxon>
        <taxon>Bacillati</taxon>
        <taxon>Candidatus Margulisiibacteriota</taxon>
        <taxon>Candidatus Termititenacia</taxon>
        <taxon>Candidatus Termititenacales</taxon>
        <taxon>Candidatus Termititenacaceae</taxon>
        <taxon>Candidatus Termititenax</taxon>
    </lineage>
</organism>
<dbReference type="EMBL" id="BGZN01000003">
    <property type="protein sequence ID" value="GBR72919.1"/>
    <property type="molecule type" value="Genomic_DNA"/>
</dbReference>
<dbReference type="Proteomes" id="UP000269352">
    <property type="component" value="Unassembled WGS sequence"/>
</dbReference>
<proteinExistence type="predicted"/>
<evidence type="ECO:0000313" key="3">
    <source>
        <dbReference type="Proteomes" id="UP000269352"/>
    </source>
</evidence>
<dbReference type="InterPro" id="IPR023296">
    <property type="entry name" value="Glyco_hydro_beta-prop_sf"/>
</dbReference>